<sequence>MRVITIGLQLLFVTACALALAVPSKDDDTKAAIKNATAKAASHFEEKPEELCLRMHNNTAFMGVEPFARIRLYSASDCRKNCLEAYPKCVGALAVPSKDDDTKAAIKNATAKAASHFEEKREELCLRMHNNTAFMGVEPFARIRLYSASDCRKNCLEAYPKCVGVMFYYIHGGDKNKKHICYLFDKNSVNEEVALVAEKPSSPLDMVRALEIVTNCHEFDPFPPLDVQFTMSSDKVPLKKRDVGFDRPVRSTGPWTPWSPCSPRTRVQFRSQPCEYGRNVQRRKCLYHSRATSALSGVFQSAANYIIIAVPYPPSPYNHPSVQTEEYARIMAEHQEQVQRSCCYRQQYVHQQLQHHYPAVTAGSNQLVNYAIPAVPPCPRACGSFGGISSLGWHQAVGTGVGGGYGVTSHSNYQVGSHAGIVYQPQPVVSYQSPPQQPQLPQLPQLPPPQPVHLPQPPRPHYEVPRYLPAPPQPQYSAPQPEYPSVSLSPQPEEPIRQPTSYPQKPIPSGGHRPPRPRPSSTQPPAPVWTTWSEWSTCSESCDVGSQQRYRKCETTRDECEGEAVEWRRCEDIPPCHTWASWSEWSSCRATCGSGERSRSRYCHLGEGRCDGPDFEVEACDAGVCAKWGEWEEWSDCSTTCGQGIKRRLRTCEGGYCAGDRYQESVCENEPCSHWSNWQEWSYCSVSCGRGTKSRRRICMGSFCEGESSEEIECVEQEHCSSWTEWEQWSQCSVTCGYGSQTRTRNCLGPFCPGPRTEMTQCELGPCSVWSPWEEWSQCSSSCGDGMQRRSRSCLYGDDCQGQSEETQHCTGSTICAQWTTWGSWSVCDRDCGPGKKRRNRDCVSSEGYPSNSCQGDSSEEASCKTQACCEWTLWSSWSGCDRNCGGGRMTRTRMCQRPGMGDDGTCQCPGYDREQMACNQEHCPLPIPEPEPMGPVVEPESYVPEQPTSHPQPPKHEHPPRPEQPRPEQPVYPPVVIPGQPVIVPGASRPTANTGLSCQWSEWCAWSEYNPGVTRRSRTCIGDYGCTCYGAAVEEAQCSSACGDDVPCYDPCAKK</sequence>
<dbReference type="OMA" id="WPTPRTC"/>
<comment type="subcellular location">
    <subcellularLocation>
        <location evidence="1">Secreted</location>
    </subcellularLocation>
</comment>
<feature type="chain" id="PRO_5002096361" evidence="7">
    <location>
        <begin position="20"/>
        <end position="1056"/>
    </location>
</feature>
<feature type="signal peptide" evidence="7">
    <location>
        <begin position="1"/>
        <end position="19"/>
    </location>
</feature>
<dbReference type="OrthoDB" id="446173at2759"/>
<feature type="region of interest" description="Disordered" evidence="6">
    <location>
        <begin position="930"/>
        <end position="972"/>
    </location>
</feature>
<evidence type="ECO:0000256" key="3">
    <source>
        <dbReference type="ARBA" id="ARBA00022729"/>
    </source>
</evidence>
<keyword evidence="2" id="KW-0964">Secreted</keyword>
<evidence type="ECO:0000256" key="1">
    <source>
        <dbReference type="ARBA" id="ARBA00004613"/>
    </source>
</evidence>
<proteinExistence type="predicted"/>
<dbReference type="Proteomes" id="UP000031036">
    <property type="component" value="Unassembled WGS sequence"/>
</dbReference>
<dbReference type="Gene3D" id="2.20.100.10">
    <property type="entry name" value="Thrombospondin type-1 (TSP1) repeat"/>
    <property type="match status" value="8"/>
</dbReference>
<dbReference type="PANTHER" id="PTHR22906:SF43">
    <property type="entry name" value="PROPERDIN"/>
    <property type="match status" value="1"/>
</dbReference>
<reference evidence="8 9" key="1">
    <citation type="submission" date="2014-11" db="EMBL/GenBank/DDBJ databases">
        <title>Genetic blueprint of the zoonotic pathogen Toxocara canis.</title>
        <authorList>
            <person name="Zhu X.-Q."/>
            <person name="Korhonen P.K."/>
            <person name="Cai H."/>
            <person name="Young N.D."/>
            <person name="Nejsum P."/>
            <person name="von Samson-Himmelstjerna G."/>
            <person name="Boag P.R."/>
            <person name="Tan P."/>
            <person name="Li Q."/>
            <person name="Min J."/>
            <person name="Yang Y."/>
            <person name="Wang X."/>
            <person name="Fang X."/>
            <person name="Hall R.S."/>
            <person name="Hofmann A."/>
            <person name="Sternberg P.W."/>
            <person name="Jex A.R."/>
            <person name="Gasser R.B."/>
        </authorList>
    </citation>
    <scope>NUCLEOTIDE SEQUENCE [LARGE SCALE GENOMIC DNA]</scope>
    <source>
        <strain evidence="8">PN_DK_2014</strain>
    </source>
</reference>
<organism evidence="8 9">
    <name type="scientific">Toxocara canis</name>
    <name type="common">Canine roundworm</name>
    <dbReference type="NCBI Taxonomy" id="6265"/>
    <lineage>
        <taxon>Eukaryota</taxon>
        <taxon>Metazoa</taxon>
        <taxon>Ecdysozoa</taxon>
        <taxon>Nematoda</taxon>
        <taxon>Chromadorea</taxon>
        <taxon>Rhabditida</taxon>
        <taxon>Spirurina</taxon>
        <taxon>Ascaridomorpha</taxon>
        <taxon>Ascaridoidea</taxon>
        <taxon>Toxocaridae</taxon>
        <taxon>Toxocara</taxon>
    </lineage>
</organism>
<gene>
    <name evidence="8" type="primary">HMCN1</name>
    <name evidence="8" type="ORF">Tcan_10347</name>
</gene>
<evidence type="ECO:0000256" key="6">
    <source>
        <dbReference type="SAM" id="MobiDB-lite"/>
    </source>
</evidence>
<dbReference type="PROSITE" id="PS50092">
    <property type="entry name" value="TSP1"/>
    <property type="match status" value="9"/>
</dbReference>
<dbReference type="InterPro" id="IPR052065">
    <property type="entry name" value="Compl_asym_regulator"/>
</dbReference>
<keyword evidence="5" id="KW-1015">Disulfide bond</keyword>
<dbReference type="InterPro" id="IPR036383">
    <property type="entry name" value="TSP1_rpt_sf"/>
</dbReference>
<feature type="region of interest" description="Disordered" evidence="6">
    <location>
        <begin position="428"/>
        <end position="527"/>
    </location>
</feature>
<accession>A0A0B2VW18</accession>
<dbReference type="AlphaFoldDB" id="A0A0B2VW18"/>
<evidence type="ECO:0000256" key="2">
    <source>
        <dbReference type="ARBA" id="ARBA00022525"/>
    </source>
</evidence>
<comment type="caution">
    <text evidence="8">The sequence shown here is derived from an EMBL/GenBank/DDBJ whole genome shotgun (WGS) entry which is preliminary data.</text>
</comment>
<dbReference type="InterPro" id="IPR000884">
    <property type="entry name" value="TSP1_rpt"/>
</dbReference>
<evidence type="ECO:0000256" key="7">
    <source>
        <dbReference type="SAM" id="SignalP"/>
    </source>
</evidence>
<evidence type="ECO:0000313" key="9">
    <source>
        <dbReference type="Proteomes" id="UP000031036"/>
    </source>
</evidence>
<feature type="compositionally biased region" description="Basic and acidic residues" evidence="6">
    <location>
        <begin position="955"/>
        <end position="967"/>
    </location>
</feature>
<dbReference type="EMBL" id="JPKZ01000726">
    <property type="protein sequence ID" value="KHN85848.1"/>
    <property type="molecule type" value="Genomic_DNA"/>
</dbReference>
<dbReference type="SUPFAM" id="SSF82895">
    <property type="entry name" value="TSP-1 type 1 repeat"/>
    <property type="match status" value="8"/>
</dbReference>
<dbReference type="STRING" id="6265.A0A0B2VW18"/>
<feature type="compositionally biased region" description="Low complexity" evidence="6">
    <location>
        <begin position="475"/>
        <end position="485"/>
    </location>
</feature>
<dbReference type="SMART" id="SM00209">
    <property type="entry name" value="TSP1"/>
    <property type="match status" value="9"/>
</dbReference>
<protein>
    <submittedName>
        <fullName evidence="8">Hemicentin-1</fullName>
    </submittedName>
</protein>
<name>A0A0B2VW18_TOXCA</name>
<dbReference type="Pfam" id="PF00090">
    <property type="entry name" value="TSP_1"/>
    <property type="match status" value="8"/>
</dbReference>
<dbReference type="PANTHER" id="PTHR22906">
    <property type="entry name" value="PROPERDIN"/>
    <property type="match status" value="1"/>
</dbReference>
<evidence type="ECO:0000256" key="4">
    <source>
        <dbReference type="ARBA" id="ARBA00022737"/>
    </source>
</evidence>
<evidence type="ECO:0000313" key="8">
    <source>
        <dbReference type="EMBL" id="KHN85848.1"/>
    </source>
</evidence>
<feature type="compositionally biased region" description="Pro residues" evidence="6">
    <location>
        <begin position="444"/>
        <end position="459"/>
    </location>
</feature>
<feature type="compositionally biased region" description="Polar residues" evidence="6">
    <location>
        <begin position="848"/>
        <end position="857"/>
    </location>
</feature>
<keyword evidence="4" id="KW-0677">Repeat</keyword>
<evidence type="ECO:0000256" key="5">
    <source>
        <dbReference type="ARBA" id="ARBA00023157"/>
    </source>
</evidence>
<dbReference type="PROSITE" id="PS51257">
    <property type="entry name" value="PROKAR_LIPOPROTEIN"/>
    <property type="match status" value="1"/>
</dbReference>
<keyword evidence="9" id="KW-1185">Reference proteome</keyword>
<feature type="compositionally biased region" description="Low complexity" evidence="6">
    <location>
        <begin position="428"/>
        <end position="443"/>
    </location>
</feature>
<keyword evidence="3 7" id="KW-0732">Signal</keyword>
<feature type="region of interest" description="Disordered" evidence="6">
    <location>
        <begin position="833"/>
        <end position="859"/>
    </location>
</feature>